<dbReference type="GeneID" id="37195593"/>
<dbReference type="SUPFAM" id="SSF46785">
    <property type="entry name" value="Winged helix' DNA-binding domain"/>
    <property type="match status" value="1"/>
</dbReference>
<dbReference type="RefSeq" id="XP_025546934.1">
    <property type="nucleotide sequence ID" value="XM_025691304.1"/>
</dbReference>
<dbReference type="InterPro" id="IPR036390">
    <property type="entry name" value="WH_DNA-bd_sf"/>
</dbReference>
<accession>A0A395HJ29</accession>
<dbReference type="AlphaFoldDB" id="A0A395HJ29"/>
<organism evidence="1 2">
    <name type="scientific">Aspergillus homomorphus (strain CBS 101889)</name>
    <dbReference type="NCBI Taxonomy" id="1450537"/>
    <lineage>
        <taxon>Eukaryota</taxon>
        <taxon>Fungi</taxon>
        <taxon>Dikarya</taxon>
        <taxon>Ascomycota</taxon>
        <taxon>Pezizomycotina</taxon>
        <taxon>Eurotiomycetes</taxon>
        <taxon>Eurotiomycetidae</taxon>
        <taxon>Eurotiales</taxon>
        <taxon>Aspergillaceae</taxon>
        <taxon>Aspergillus</taxon>
        <taxon>Aspergillus subgen. Circumdati</taxon>
    </lineage>
</organism>
<reference evidence="1 2" key="1">
    <citation type="submission" date="2018-02" db="EMBL/GenBank/DDBJ databases">
        <title>The genomes of Aspergillus section Nigri reveals drivers in fungal speciation.</title>
        <authorList>
            <consortium name="DOE Joint Genome Institute"/>
            <person name="Vesth T.C."/>
            <person name="Nybo J."/>
            <person name="Theobald S."/>
            <person name="Brandl J."/>
            <person name="Frisvad J.C."/>
            <person name="Nielsen K.F."/>
            <person name="Lyhne E.K."/>
            <person name="Kogle M.E."/>
            <person name="Kuo A."/>
            <person name="Riley R."/>
            <person name="Clum A."/>
            <person name="Nolan M."/>
            <person name="Lipzen A."/>
            <person name="Salamov A."/>
            <person name="Henrissat B."/>
            <person name="Wiebenga A."/>
            <person name="De vries R.P."/>
            <person name="Grigoriev I.V."/>
            <person name="Mortensen U.H."/>
            <person name="Andersen M.R."/>
            <person name="Baker S.E."/>
        </authorList>
    </citation>
    <scope>NUCLEOTIDE SEQUENCE [LARGE SCALE GENOMIC DNA]</scope>
    <source>
        <strain evidence="1 2">CBS 101889</strain>
    </source>
</reference>
<protein>
    <submittedName>
        <fullName evidence="1">Uncharacterized protein</fullName>
    </submittedName>
</protein>
<evidence type="ECO:0000313" key="1">
    <source>
        <dbReference type="EMBL" id="RAL07780.1"/>
    </source>
</evidence>
<dbReference type="Proteomes" id="UP000248961">
    <property type="component" value="Unassembled WGS sequence"/>
</dbReference>
<feature type="non-terminal residue" evidence="1">
    <location>
        <position position="1"/>
    </location>
</feature>
<dbReference type="VEuPathDB" id="FungiDB:BO97DRAFT_325102"/>
<dbReference type="EMBL" id="KZ824324">
    <property type="protein sequence ID" value="RAL07780.1"/>
    <property type="molecule type" value="Genomic_DNA"/>
</dbReference>
<feature type="non-terminal residue" evidence="1">
    <location>
        <position position="76"/>
    </location>
</feature>
<proteinExistence type="predicted"/>
<sequence>KEQSQTQEVIDACQELTALLTEPHEWVANVAWGYVDSVVLSLVLEMKIHHHVLQAPGAISLLQLTERTGDSINLIS</sequence>
<evidence type="ECO:0000313" key="2">
    <source>
        <dbReference type="Proteomes" id="UP000248961"/>
    </source>
</evidence>
<dbReference type="OrthoDB" id="1606438at2759"/>
<gene>
    <name evidence="1" type="ORF">BO97DRAFT_325102</name>
</gene>
<keyword evidence="2" id="KW-1185">Reference proteome</keyword>
<name>A0A395HJ29_ASPHC</name>